<dbReference type="GO" id="GO:0000422">
    <property type="term" value="P:autophagy of mitochondrion"/>
    <property type="evidence" value="ECO:0007669"/>
    <property type="project" value="TreeGrafter"/>
</dbReference>
<keyword evidence="3 6" id="KW-1017">Isopeptide bond</keyword>
<evidence type="ECO:0000259" key="9">
    <source>
        <dbReference type="Pfam" id="PF20638"/>
    </source>
</evidence>
<proteinExistence type="inferred from homology"/>
<sequence length="268" mass="31516">MAEDREALRQLWDAKIAACLTLASEEVTTPTKPEPVYLMLPPMSYFPLVTEKVRRTFLHFVDTEFHSADMWFDYEGTPLKWHYPIGVLYDLVRNEEDQLPWAITVHFGSVPKEIVHCPSKETVESFWVNCLKEADLLKRRSNYKVNCMQKRDLTQMFSGILHDKFDQFWTINKKLMESTPEGFKFIPFRLYTPDRGDKPFIQFQMKPYNSEGVVNTLKNLLDECDPKLARDFKVLLHGIFVPQEMPLQWLSEHMSYADSFLHIVLMPV</sequence>
<dbReference type="PANTHER" id="PTHR13040:SF2">
    <property type="entry name" value="AUTOPHAGY PROTEIN 5"/>
    <property type="match status" value="1"/>
</dbReference>
<keyword evidence="5 6" id="KW-0072">Autophagy</keyword>
<evidence type="ECO:0000256" key="5">
    <source>
        <dbReference type="ARBA" id="ARBA00023006"/>
    </source>
</evidence>
<dbReference type="AlphaFoldDB" id="A0AA88KXH4"/>
<evidence type="ECO:0000313" key="10">
    <source>
        <dbReference type="EMBL" id="KAK2711193.1"/>
    </source>
</evidence>
<dbReference type="GO" id="GO:0034045">
    <property type="term" value="C:phagophore assembly site membrane"/>
    <property type="evidence" value="ECO:0007669"/>
    <property type="project" value="UniProtKB-SubCell"/>
</dbReference>
<dbReference type="GO" id="GO:0019776">
    <property type="term" value="F:Atg8-family ligase activity"/>
    <property type="evidence" value="ECO:0007669"/>
    <property type="project" value="TreeGrafter"/>
</dbReference>
<evidence type="ECO:0000259" key="7">
    <source>
        <dbReference type="Pfam" id="PF04106"/>
    </source>
</evidence>
<dbReference type="Proteomes" id="UP001187531">
    <property type="component" value="Unassembled WGS sequence"/>
</dbReference>
<dbReference type="GO" id="GO:0007033">
    <property type="term" value="P:vacuole organization"/>
    <property type="evidence" value="ECO:0007669"/>
    <property type="project" value="UniProtKB-ARBA"/>
</dbReference>
<dbReference type="GO" id="GO:0006995">
    <property type="term" value="P:cellular response to nitrogen starvation"/>
    <property type="evidence" value="ECO:0007669"/>
    <property type="project" value="TreeGrafter"/>
</dbReference>
<dbReference type="GO" id="GO:0034727">
    <property type="term" value="P:piecemeal microautophagy of the nucleus"/>
    <property type="evidence" value="ECO:0007669"/>
    <property type="project" value="TreeGrafter"/>
</dbReference>
<evidence type="ECO:0000256" key="2">
    <source>
        <dbReference type="ARBA" id="ARBA00006910"/>
    </source>
</evidence>
<keyword evidence="6" id="KW-0472">Membrane</keyword>
<organism evidence="10 11">
    <name type="scientific">Artemia franciscana</name>
    <name type="common">Brine shrimp</name>
    <name type="synonym">Artemia sanfranciscana</name>
    <dbReference type="NCBI Taxonomy" id="6661"/>
    <lineage>
        <taxon>Eukaryota</taxon>
        <taxon>Metazoa</taxon>
        <taxon>Ecdysozoa</taxon>
        <taxon>Arthropoda</taxon>
        <taxon>Crustacea</taxon>
        <taxon>Branchiopoda</taxon>
        <taxon>Anostraca</taxon>
        <taxon>Artemiidae</taxon>
        <taxon>Artemia</taxon>
    </lineage>
</organism>
<dbReference type="Pfam" id="PF20638">
    <property type="entry name" value="ATG5_UblA"/>
    <property type="match status" value="1"/>
</dbReference>
<dbReference type="GO" id="GO:0061908">
    <property type="term" value="C:phagophore"/>
    <property type="evidence" value="ECO:0007669"/>
    <property type="project" value="TreeGrafter"/>
</dbReference>
<comment type="function">
    <text evidence="6">Involved in autophagic vesicle formation.</text>
</comment>
<feature type="domain" description="Autophagy protein ATG5 alpha-helical bundle region" evidence="8">
    <location>
        <begin position="121"/>
        <end position="177"/>
    </location>
</feature>
<dbReference type="Pfam" id="PF20637">
    <property type="entry name" value="ATG5_HBR"/>
    <property type="match status" value="1"/>
</dbReference>
<dbReference type="InterPro" id="IPR042526">
    <property type="entry name" value="Atg5_HR"/>
</dbReference>
<accession>A0AA88KXH4</accession>
<dbReference type="GO" id="GO:0044233">
    <property type="term" value="C:mitochondria-associated endoplasmic reticulum membrane contact site"/>
    <property type="evidence" value="ECO:0007669"/>
    <property type="project" value="TreeGrafter"/>
</dbReference>
<dbReference type="InterPro" id="IPR048939">
    <property type="entry name" value="ATG5_UblA"/>
</dbReference>
<feature type="domain" description="Autophagy protein ATG5 UblB" evidence="7">
    <location>
        <begin position="186"/>
        <end position="265"/>
    </location>
</feature>
<dbReference type="PANTHER" id="PTHR13040">
    <property type="entry name" value="AUTOPHAGY PROTEIN 5"/>
    <property type="match status" value="1"/>
</dbReference>
<dbReference type="Gene3D" id="3.10.20.90">
    <property type="entry name" value="Phosphatidylinositol 3-kinase Catalytic Subunit, Chain A, domain 1"/>
    <property type="match status" value="1"/>
</dbReference>
<evidence type="ECO:0000256" key="4">
    <source>
        <dbReference type="ARBA" id="ARBA00022843"/>
    </source>
</evidence>
<dbReference type="Gene3D" id="1.10.246.190">
    <property type="entry name" value="Autophagy protein Apg5, helix rich domain"/>
    <property type="match status" value="1"/>
</dbReference>
<evidence type="ECO:0000256" key="1">
    <source>
        <dbReference type="ARBA" id="ARBA00004623"/>
    </source>
</evidence>
<evidence type="ECO:0000313" key="11">
    <source>
        <dbReference type="Proteomes" id="UP001187531"/>
    </source>
</evidence>
<dbReference type="GO" id="GO:0034274">
    <property type="term" value="C:Atg12-Atg5-Atg16 complex"/>
    <property type="evidence" value="ECO:0007669"/>
    <property type="project" value="TreeGrafter"/>
</dbReference>
<comment type="caution">
    <text evidence="10">The sequence shown here is derived from an EMBL/GenBank/DDBJ whole genome shotgun (WGS) entry which is preliminary data.</text>
</comment>
<comment type="subcellular location">
    <subcellularLocation>
        <location evidence="1 6">Preautophagosomal structure membrane</location>
        <topology evidence="1 6">Peripheral membrane protein</topology>
    </subcellularLocation>
</comment>
<dbReference type="GO" id="GO:0005776">
    <property type="term" value="C:autophagosome"/>
    <property type="evidence" value="ECO:0007669"/>
    <property type="project" value="TreeGrafter"/>
</dbReference>
<dbReference type="InterPro" id="IPR048940">
    <property type="entry name" value="ATG5_HBR"/>
</dbReference>
<keyword evidence="11" id="KW-1185">Reference proteome</keyword>
<evidence type="ECO:0000256" key="3">
    <source>
        <dbReference type="ARBA" id="ARBA00022499"/>
    </source>
</evidence>
<dbReference type="InterPro" id="IPR042527">
    <property type="entry name" value="Atg5_UblA_dom_sf"/>
</dbReference>
<dbReference type="Pfam" id="PF04106">
    <property type="entry name" value="ATG5_UblB"/>
    <property type="match status" value="1"/>
</dbReference>
<protein>
    <recommendedName>
        <fullName evidence="6">Autophagy protein 5</fullName>
    </recommendedName>
</protein>
<dbReference type="InterPro" id="IPR007239">
    <property type="entry name" value="Atg5"/>
</dbReference>
<dbReference type="EMBL" id="JAVRJZ010000016">
    <property type="protein sequence ID" value="KAK2711193.1"/>
    <property type="molecule type" value="Genomic_DNA"/>
</dbReference>
<dbReference type="InterPro" id="IPR048318">
    <property type="entry name" value="ATG5_UblB"/>
</dbReference>
<comment type="subunit">
    <text evidence="6">Conjugated with ATG12.</text>
</comment>
<reference evidence="10" key="1">
    <citation type="submission" date="2023-07" db="EMBL/GenBank/DDBJ databases">
        <title>Chromosome-level genome assembly of Artemia franciscana.</title>
        <authorList>
            <person name="Jo E."/>
        </authorList>
    </citation>
    <scope>NUCLEOTIDE SEQUENCE</scope>
    <source>
        <tissue evidence="10">Whole body</tissue>
    </source>
</reference>
<gene>
    <name evidence="10" type="ORF">QYM36_012390</name>
</gene>
<evidence type="ECO:0000259" key="8">
    <source>
        <dbReference type="Pfam" id="PF20637"/>
    </source>
</evidence>
<name>A0AA88KXH4_ARTSF</name>
<comment type="similarity">
    <text evidence="2 6">Belongs to the ATG5 family.</text>
</comment>
<evidence type="ECO:0000256" key="6">
    <source>
        <dbReference type="RuleBase" id="RU361202"/>
    </source>
</evidence>
<keyword evidence="4 6" id="KW-0832">Ubl conjugation</keyword>
<feature type="domain" description="Autophagy protein ATG5 UblA" evidence="9">
    <location>
        <begin position="11"/>
        <end position="107"/>
    </location>
</feature>
<dbReference type="Gene3D" id="3.10.20.620">
    <property type="match status" value="1"/>
</dbReference>